<evidence type="ECO:0000256" key="1">
    <source>
        <dbReference type="SAM" id="MobiDB-lite"/>
    </source>
</evidence>
<proteinExistence type="predicted"/>
<sequence length="81" mass="9007">MSTGFSPKLNIGCVEVVDTFCSALVLKLFPPSNRRWRWFRGRPGAAAASAGQGRIPLHGGRYGQDSTRRNRKHNDISVHEN</sequence>
<name>A0A8X6QBB5_NEPPI</name>
<feature type="region of interest" description="Disordered" evidence="1">
    <location>
        <begin position="48"/>
        <end position="81"/>
    </location>
</feature>
<dbReference type="EMBL" id="BMAW01124864">
    <property type="protein sequence ID" value="GFU09904.1"/>
    <property type="molecule type" value="Genomic_DNA"/>
</dbReference>
<protein>
    <submittedName>
        <fullName evidence="2">Uncharacterized protein</fullName>
    </submittedName>
</protein>
<gene>
    <name evidence="2" type="ORF">NPIL_248441</name>
</gene>
<accession>A0A8X6QBB5</accession>
<comment type="caution">
    <text evidence="2">The sequence shown here is derived from an EMBL/GenBank/DDBJ whole genome shotgun (WGS) entry which is preliminary data.</text>
</comment>
<keyword evidence="3" id="KW-1185">Reference proteome</keyword>
<evidence type="ECO:0000313" key="2">
    <source>
        <dbReference type="EMBL" id="GFU09904.1"/>
    </source>
</evidence>
<dbReference type="Proteomes" id="UP000887013">
    <property type="component" value="Unassembled WGS sequence"/>
</dbReference>
<organism evidence="2 3">
    <name type="scientific">Nephila pilipes</name>
    <name type="common">Giant wood spider</name>
    <name type="synonym">Nephila maculata</name>
    <dbReference type="NCBI Taxonomy" id="299642"/>
    <lineage>
        <taxon>Eukaryota</taxon>
        <taxon>Metazoa</taxon>
        <taxon>Ecdysozoa</taxon>
        <taxon>Arthropoda</taxon>
        <taxon>Chelicerata</taxon>
        <taxon>Arachnida</taxon>
        <taxon>Araneae</taxon>
        <taxon>Araneomorphae</taxon>
        <taxon>Entelegynae</taxon>
        <taxon>Araneoidea</taxon>
        <taxon>Nephilidae</taxon>
        <taxon>Nephila</taxon>
    </lineage>
</organism>
<reference evidence="2" key="1">
    <citation type="submission" date="2020-08" db="EMBL/GenBank/DDBJ databases">
        <title>Multicomponent nature underlies the extraordinary mechanical properties of spider dragline silk.</title>
        <authorList>
            <person name="Kono N."/>
            <person name="Nakamura H."/>
            <person name="Mori M."/>
            <person name="Yoshida Y."/>
            <person name="Ohtoshi R."/>
            <person name="Malay A.D."/>
            <person name="Moran D.A.P."/>
            <person name="Tomita M."/>
            <person name="Numata K."/>
            <person name="Arakawa K."/>
        </authorList>
    </citation>
    <scope>NUCLEOTIDE SEQUENCE</scope>
</reference>
<dbReference type="AlphaFoldDB" id="A0A8X6QBB5"/>
<evidence type="ECO:0000313" key="3">
    <source>
        <dbReference type="Proteomes" id="UP000887013"/>
    </source>
</evidence>